<dbReference type="AlphaFoldDB" id="A0A8I1JK05"/>
<gene>
    <name evidence="2" type="ORF">JEU22_14670</name>
</gene>
<reference evidence="2" key="1">
    <citation type="submission" date="2020-12" db="EMBL/GenBank/DDBJ databases">
        <title>Enhanced detection system for hospital associated transmission using whole genome sequencing surveillance.</title>
        <authorList>
            <person name="Harrison L.H."/>
            <person name="Van Tyne D."/>
            <person name="Marsh J.W."/>
            <person name="Griffith M.P."/>
            <person name="Snyder D.J."/>
            <person name="Cooper V.S."/>
            <person name="Mustapha M."/>
        </authorList>
    </citation>
    <scope>NUCLEOTIDE SEQUENCE</scope>
    <source>
        <strain evidence="2">PSB00042</strain>
    </source>
</reference>
<evidence type="ECO:0000313" key="3">
    <source>
        <dbReference type="Proteomes" id="UP000637061"/>
    </source>
</evidence>
<sequence length="171" mass="18385">MKLRIVLLISALLSAGAHASPSPKLLIQGELAKGDQQVIHFADSVRSGEDTRVTSLLQGAYLNSTATSPNGETKLVPWTYYSGVLLNLNPMMAGDGSVMLSVHGMESKVNGFKASESDPKLKIPDIVISEVSVRKILDQGQESKIHFGSCKDPERTPSDCEYTLSVTVTKP</sequence>
<dbReference type="EMBL" id="JAEHTE010000015">
    <property type="protein sequence ID" value="MBI6885156.1"/>
    <property type="molecule type" value="Genomic_DNA"/>
</dbReference>
<protein>
    <submittedName>
        <fullName evidence="2">Uncharacterized protein</fullName>
    </submittedName>
</protein>
<evidence type="ECO:0000256" key="1">
    <source>
        <dbReference type="SAM" id="SignalP"/>
    </source>
</evidence>
<comment type="caution">
    <text evidence="2">The sequence shown here is derived from an EMBL/GenBank/DDBJ whole genome shotgun (WGS) entry which is preliminary data.</text>
</comment>
<feature type="chain" id="PRO_5034442154" evidence="1">
    <location>
        <begin position="20"/>
        <end position="171"/>
    </location>
</feature>
<evidence type="ECO:0000313" key="2">
    <source>
        <dbReference type="EMBL" id="MBI6885156.1"/>
    </source>
</evidence>
<name>A0A8I1JK05_PSEPU</name>
<dbReference type="RefSeq" id="WP_198747559.1">
    <property type="nucleotide sequence ID" value="NZ_JAEHTE010000015.1"/>
</dbReference>
<dbReference type="Proteomes" id="UP000637061">
    <property type="component" value="Unassembled WGS sequence"/>
</dbReference>
<feature type="signal peptide" evidence="1">
    <location>
        <begin position="1"/>
        <end position="19"/>
    </location>
</feature>
<proteinExistence type="predicted"/>
<organism evidence="2 3">
    <name type="scientific">Pseudomonas putida</name>
    <name type="common">Arthrobacter siderocapsulatus</name>
    <dbReference type="NCBI Taxonomy" id="303"/>
    <lineage>
        <taxon>Bacteria</taxon>
        <taxon>Pseudomonadati</taxon>
        <taxon>Pseudomonadota</taxon>
        <taxon>Gammaproteobacteria</taxon>
        <taxon>Pseudomonadales</taxon>
        <taxon>Pseudomonadaceae</taxon>
        <taxon>Pseudomonas</taxon>
    </lineage>
</organism>
<keyword evidence="1" id="KW-0732">Signal</keyword>
<accession>A0A8I1JK05</accession>